<evidence type="ECO:0000313" key="4">
    <source>
        <dbReference type="Proteomes" id="UP000007875"/>
    </source>
</evidence>
<feature type="compositionally biased region" description="Basic and acidic residues" evidence="1">
    <location>
        <begin position="135"/>
        <end position="149"/>
    </location>
</feature>
<dbReference type="AlphaFoldDB" id="H2YLV5"/>
<feature type="transmembrane region" description="Helical" evidence="2">
    <location>
        <begin position="85"/>
        <end position="107"/>
    </location>
</feature>
<dbReference type="HOGENOM" id="CLU_1639174_0_0_1"/>
<evidence type="ECO:0000256" key="1">
    <source>
        <dbReference type="SAM" id="MobiDB-lite"/>
    </source>
</evidence>
<keyword evidence="2" id="KW-0472">Membrane</keyword>
<reference evidence="3" key="3">
    <citation type="submission" date="2025-09" db="UniProtKB">
        <authorList>
            <consortium name="Ensembl"/>
        </authorList>
    </citation>
    <scope>IDENTIFICATION</scope>
</reference>
<evidence type="ECO:0000256" key="2">
    <source>
        <dbReference type="SAM" id="Phobius"/>
    </source>
</evidence>
<reference evidence="4" key="1">
    <citation type="submission" date="2003-08" db="EMBL/GenBank/DDBJ databases">
        <authorList>
            <person name="Birren B."/>
            <person name="Nusbaum C."/>
            <person name="Abebe A."/>
            <person name="Abouelleil A."/>
            <person name="Adekoya E."/>
            <person name="Ait-zahra M."/>
            <person name="Allen N."/>
            <person name="Allen T."/>
            <person name="An P."/>
            <person name="Anderson M."/>
            <person name="Anderson S."/>
            <person name="Arachchi H."/>
            <person name="Armbruster J."/>
            <person name="Bachantsang P."/>
            <person name="Baldwin J."/>
            <person name="Barry A."/>
            <person name="Bayul T."/>
            <person name="Blitshsteyn B."/>
            <person name="Bloom T."/>
            <person name="Blye J."/>
            <person name="Boguslavskiy L."/>
            <person name="Borowsky M."/>
            <person name="Boukhgalter B."/>
            <person name="Brunache A."/>
            <person name="Butler J."/>
            <person name="Calixte N."/>
            <person name="Calvo S."/>
            <person name="Camarata J."/>
            <person name="Campo K."/>
            <person name="Chang J."/>
            <person name="Cheshatsang Y."/>
            <person name="Citroen M."/>
            <person name="Collymore A."/>
            <person name="Considine T."/>
            <person name="Cook A."/>
            <person name="Cooke P."/>
            <person name="Corum B."/>
            <person name="Cuomo C."/>
            <person name="David R."/>
            <person name="Dawoe T."/>
            <person name="Degray S."/>
            <person name="Dodge S."/>
            <person name="Dooley K."/>
            <person name="Dorje P."/>
            <person name="Dorjee K."/>
            <person name="Dorris L."/>
            <person name="Duffey N."/>
            <person name="Dupes A."/>
            <person name="Elkins T."/>
            <person name="Engels R."/>
            <person name="Erickson J."/>
            <person name="Farina A."/>
            <person name="Faro S."/>
            <person name="Ferreira P."/>
            <person name="Fischer H."/>
            <person name="Fitzgerald M."/>
            <person name="Foley K."/>
            <person name="Gage D."/>
            <person name="Galagan J."/>
            <person name="Gearin G."/>
            <person name="Gnerre S."/>
            <person name="Gnirke A."/>
            <person name="Goyette A."/>
            <person name="Graham J."/>
            <person name="Grandbois E."/>
            <person name="Gyaltsen K."/>
            <person name="Hafez N."/>
            <person name="Hagopian D."/>
            <person name="Hagos B."/>
            <person name="Hall J."/>
            <person name="Hatcher B."/>
            <person name="Heller A."/>
            <person name="Higgins H."/>
            <person name="Honan T."/>
            <person name="Horn A."/>
            <person name="Houde N."/>
            <person name="Hughes L."/>
            <person name="Hulme W."/>
            <person name="Husby E."/>
            <person name="Iliev I."/>
            <person name="Jaffe D."/>
            <person name="Jones C."/>
            <person name="Kamal M."/>
            <person name="Kamat A."/>
            <person name="Kamvysselis M."/>
            <person name="Karlsson E."/>
            <person name="Kells C."/>
            <person name="Kieu A."/>
            <person name="Kisner P."/>
            <person name="Kodira C."/>
            <person name="Kulbokas E."/>
            <person name="Labutti K."/>
            <person name="Lama D."/>
            <person name="Landers T."/>
            <person name="Leger J."/>
            <person name="Levine S."/>
            <person name="Lewis D."/>
            <person name="Lewis T."/>
            <person name="Lindblad-toh K."/>
            <person name="Liu X."/>
            <person name="Lokyitsang T."/>
            <person name="Lokyitsang Y."/>
            <person name="Lucien O."/>
            <person name="Lui A."/>
            <person name="Ma L.J."/>
            <person name="Mabbitt R."/>
            <person name="Macdonald J."/>
            <person name="Maclean C."/>
            <person name="Major J."/>
            <person name="Manning J."/>
            <person name="Marabella R."/>
            <person name="Maru K."/>
            <person name="Matthews C."/>
            <person name="Mauceli E."/>
            <person name="Mccarthy M."/>
            <person name="Mcdonough S."/>
            <person name="Mcghee T."/>
            <person name="Meldrim J."/>
            <person name="Meneus L."/>
            <person name="Mesirov J."/>
            <person name="Mihalev A."/>
            <person name="Mihova T."/>
            <person name="Mikkelsen T."/>
            <person name="Mlenga V."/>
            <person name="Moru K."/>
            <person name="Mozes J."/>
            <person name="Mulrain L."/>
            <person name="Munson G."/>
            <person name="Naylor J."/>
            <person name="Newes C."/>
            <person name="Nguyen C."/>
            <person name="Nguyen N."/>
            <person name="Nguyen T."/>
            <person name="Nicol R."/>
            <person name="Nielsen C."/>
            <person name="Nizzari M."/>
            <person name="Norbu C."/>
            <person name="Norbu N."/>
            <person name="O'donnell P."/>
            <person name="Okoawo O."/>
            <person name="O'leary S."/>
            <person name="Omotosho B."/>
            <person name="O'neill K."/>
            <person name="Osman S."/>
            <person name="Parker S."/>
            <person name="Perrin D."/>
            <person name="Phunkhang P."/>
            <person name="Piqani B."/>
            <person name="Purcell S."/>
            <person name="Rachupka T."/>
            <person name="Ramasamy U."/>
            <person name="Rameau R."/>
            <person name="Ray V."/>
            <person name="Raymond C."/>
            <person name="Retta R."/>
            <person name="Richardson S."/>
            <person name="Rise C."/>
            <person name="Rodriguez J."/>
            <person name="Rogers J."/>
            <person name="Rogov P."/>
            <person name="Rutman M."/>
            <person name="Schupbach R."/>
            <person name="Seaman C."/>
            <person name="Settipalli S."/>
            <person name="Sharpe T."/>
            <person name="Sheridan J."/>
            <person name="Sherpa N."/>
            <person name="Shi J."/>
            <person name="Smirnov S."/>
            <person name="Smith C."/>
            <person name="Sougnez C."/>
            <person name="Spencer B."/>
            <person name="Stalker J."/>
            <person name="Stange-thomann N."/>
            <person name="Stavropoulos S."/>
            <person name="Stetson K."/>
            <person name="Stone C."/>
            <person name="Stone S."/>
            <person name="Stubbs M."/>
            <person name="Talamas J."/>
            <person name="Tchuinga P."/>
            <person name="Tenzing P."/>
            <person name="Tesfaye S."/>
            <person name="Theodore J."/>
            <person name="Thoulutsang Y."/>
            <person name="Topham K."/>
            <person name="Towey S."/>
            <person name="Tsamla T."/>
            <person name="Tsomo N."/>
            <person name="Vallee D."/>
            <person name="Vassiliev H."/>
            <person name="Venkataraman V."/>
            <person name="Vinson J."/>
            <person name="Vo A."/>
            <person name="Wade C."/>
            <person name="Wang S."/>
            <person name="Wangchuk T."/>
            <person name="Wangdi T."/>
            <person name="Whittaker C."/>
            <person name="Wilkinson J."/>
            <person name="Wu Y."/>
            <person name="Wyman D."/>
            <person name="Yadav S."/>
            <person name="Yang S."/>
            <person name="Yang X."/>
            <person name="Yeager S."/>
            <person name="Yee E."/>
            <person name="Young G."/>
            <person name="Zainoun J."/>
            <person name="Zembeck L."/>
            <person name="Zimmer A."/>
            <person name="Zody M."/>
            <person name="Lander E."/>
        </authorList>
    </citation>
    <scope>NUCLEOTIDE SEQUENCE [LARGE SCALE GENOMIC DNA]</scope>
</reference>
<accession>H2YLV5</accession>
<keyword evidence="2" id="KW-0812">Transmembrane</keyword>
<reference evidence="3" key="2">
    <citation type="submission" date="2025-08" db="UniProtKB">
        <authorList>
            <consortium name="Ensembl"/>
        </authorList>
    </citation>
    <scope>IDENTIFICATION</scope>
</reference>
<keyword evidence="2" id="KW-1133">Transmembrane helix</keyword>
<sequence>SECIQDSLPKCITASCHLSKSAANCSGQVGCTWCHQSSDATRFLPNPYCTLTEDCYKGVEFARLPGYESREVCADPAADSIRLKTILACVGGSILLLLLLALAIYCFKQKRRKAKCENVDHEYDKVCPGSPSNDKTSESQEQTSKEKSSKSAPRVIISVVDS</sequence>
<name>H2YLV5_CIOSA</name>
<dbReference type="Proteomes" id="UP000007875">
    <property type="component" value="Unassembled WGS sequence"/>
</dbReference>
<protein>
    <submittedName>
        <fullName evidence="3">Uncharacterized protein</fullName>
    </submittedName>
</protein>
<dbReference type="STRING" id="51511.ENSCSAVP00000006307"/>
<dbReference type="InParanoid" id="H2YLV5"/>
<dbReference type="GeneTree" id="ENSGT00710000108192"/>
<dbReference type="Ensembl" id="ENSCSAVT00000006386.1">
    <property type="protein sequence ID" value="ENSCSAVP00000006307.1"/>
    <property type="gene ID" value="ENSCSAVG00000003775.1"/>
</dbReference>
<evidence type="ECO:0000313" key="3">
    <source>
        <dbReference type="Ensembl" id="ENSCSAVP00000006307.1"/>
    </source>
</evidence>
<organism evidence="3 4">
    <name type="scientific">Ciona savignyi</name>
    <name type="common">Pacific transparent sea squirt</name>
    <dbReference type="NCBI Taxonomy" id="51511"/>
    <lineage>
        <taxon>Eukaryota</taxon>
        <taxon>Metazoa</taxon>
        <taxon>Chordata</taxon>
        <taxon>Tunicata</taxon>
        <taxon>Ascidiacea</taxon>
        <taxon>Phlebobranchia</taxon>
        <taxon>Cionidae</taxon>
        <taxon>Ciona</taxon>
    </lineage>
</organism>
<keyword evidence="4" id="KW-1185">Reference proteome</keyword>
<feature type="region of interest" description="Disordered" evidence="1">
    <location>
        <begin position="122"/>
        <end position="162"/>
    </location>
</feature>
<proteinExistence type="predicted"/>